<proteinExistence type="predicted"/>
<reference evidence="1" key="1">
    <citation type="journal article" date="2015" name="PeerJ">
        <title>First genomic representation of candidate bacterial phylum KSB3 points to enhanced environmental sensing as a trigger of wastewater bulking.</title>
        <authorList>
            <person name="Sekiguchi Y."/>
            <person name="Ohashi A."/>
            <person name="Parks D.H."/>
            <person name="Yamauchi T."/>
            <person name="Tyson G.W."/>
            <person name="Hugenholtz P."/>
        </authorList>
    </citation>
    <scope>NUCLEOTIDE SEQUENCE [LARGE SCALE GENOMIC DNA]</scope>
</reference>
<dbReference type="AlphaFoldDB" id="A0A0S6W4V8"/>
<organism evidence="1">
    <name type="scientific">Candidatus Moduliflexus flocculans</name>
    <dbReference type="NCBI Taxonomy" id="1499966"/>
    <lineage>
        <taxon>Bacteria</taxon>
        <taxon>Candidatus Moduliflexota</taxon>
        <taxon>Candidatus Moduliflexia</taxon>
        <taxon>Candidatus Moduliflexales</taxon>
        <taxon>Candidatus Moduliflexaceae</taxon>
    </lineage>
</organism>
<sequence length="74" mass="8471">MSHSKCARCDHTTFEMVENTPEGSKYQLTFIQCERCGTVVGVQSNENIPALLHFMKDMLVEIMQKQGLSTRYVE</sequence>
<dbReference type="STRING" id="1499966.U14_04289"/>
<evidence type="ECO:0000313" key="2">
    <source>
        <dbReference type="Proteomes" id="UP000030700"/>
    </source>
</evidence>
<dbReference type="Proteomes" id="UP000030700">
    <property type="component" value="Unassembled WGS sequence"/>
</dbReference>
<evidence type="ECO:0000313" key="1">
    <source>
        <dbReference type="EMBL" id="GAK53030.1"/>
    </source>
</evidence>
<accession>A0A0S6W4V8</accession>
<keyword evidence="2" id="KW-1185">Reference proteome</keyword>
<gene>
    <name evidence="1" type="ORF">U14_04289</name>
</gene>
<dbReference type="HOGENOM" id="CLU_191947_0_0_0"/>
<protein>
    <submittedName>
        <fullName evidence="1">Uncharacterized protein</fullName>
    </submittedName>
</protein>
<name>A0A0S6W4V8_9BACT</name>
<dbReference type="EMBL" id="DF820459">
    <property type="protein sequence ID" value="GAK53030.1"/>
    <property type="molecule type" value="Genomic_DNA"/>
</dbReference>